<evidence type="ECO:0000313" key="1">
    <source>
        <dbReference type="EMBL" id="ART30636.1"/>
    </source>
</evidence>
<sequence>MVSDHIQITWLNERYPQIEFDRFHQEVFIASKGNVIAPT</sequence>
<geneLocation type="mitochondrion" evidence="1"/>
<reference evidence="1" key="1">
    <citation type="submission" date="2017-03" db="EMBL/GenBank/DDBJ databases">
        <title>The mitochondrial genome of the carnivorous plant Utricularia reniformis (Lentibulariaceae): structure, comparative analysis and evolutionary landmarks.</title>
        <authorList>
            <person name="Silva S.R."/>
            <person name="Alvarenga D.O."/>
            <person name="Michael T.P."/>
            <person name="Miranda V.F.O."/>
            <person name="Varani A.M."/>
        </authorList>
    </citation>
    <scope>NUCLEOTIDE SEQUENCE</scope>
</reference>
<name>A0A1Y0AZM6_9LAMI</name>
<protein>
    <submittedName>
        <fullName evidence="1">Uncharacterized protein</fullName>
    </submittedName>
</protein>
<keyword evidence="1" id="KW-0496">Mitochondrion</keyword>
<accession>A0A1Y0AZM6</accession>
<proteinExistence type="predicted"/>
<gene>
    <name evidence="1" type="ORF">AEK19_MT0364</name>
</gene>
<dbReference type="EMBL" id="KY774314">
    <property type="protein sequence ID" value="ART30636.1"/>
    <property type="molecule type" value="Genomic_DNA"/>
</dbReference>
<organism evidence="1">
    <name type="scientific">Utricularia reniformis</name>
    <dbReference type="NCBI Taxonomy" id="192314"/>
    <lineage>
        <taxon>Eukaryota</taxon>
        <taxon>Viridiplantae</taxon>
        <taxon>Streptophyta</taxon>
        <taxon>Embryophyta</taxon>
        <taxon>Tracheophyta</taxon>
        <taxon>Spermatophyta</taxon>
        <taxon>Magnoliopsida</taxon>
        <taxon>eudicotyledons</taxon>
        <taxon>Gunneridae</taxon>
        <taxon>Pentapetalae</taxon>
        <taxon>asterids</taxon>
        <taxon>lamiids</taxon>
        <taxon>Lamiales</taxon>
        <taxon>Lentibulariaceae</taxon>
        <taxon>Utricularia</taxon>
    </lineage>
</organism>
<dbReference type="AlphaFoldDB" id="A0A1Y0AZM6"/>